<protein>
    <submittedName>
        <fullName evidence="2">Uncharacterized protein</fullName>
    </submittedName>
</protein>
<accession>A0A1C3IQ43</accession>
<sequence length="329" mass="37949">MTSRTSLEQLYVNKYTPELTSYETFLENNENVHNRMLKVFSNNDYTNIENNLDRILEDSNYTTEAFDFLTYLKELLVKMEHFNSSSLWSVYHILLLSELGCMKLAKTKHREESHTQNLLTSIEKNADVLSDFIYQNNISIDKVMKLQFIDLQRGLEAKSGGDFVLIVEYIYDGKNRYFPIIVQAKRSSMMSIDVSHSNTHGLQLHSLKKHNVPNAYLYYFECSDTIPKSIPPLVKETKCITPPNDSDPLNNSEPMSSYFIRCVTTIANKQLFSSVDGALAAINACVNLDSLHQLFVLTDREAQDLEYKMRLDQLKNPNKRPKNGSRLEK</sequence>
<dbReference type="GeneID" id="94235936"/>
<reference evidence="3" key="1">
    <citation type="submission" date="2016-06" db="EMBL/GenBank/DDBJ databases">
        <authorList>
            <person name="Rodrigo-Torres Lidia"/>
            <person name="Arahal R.David."/>
        </authorList>
    </citation>
    <scope>NUCLEOTIDE SEQUENCE [LARGE SCALE GENOMIC DNA]</scope>
    <source>
        <strain evidence="3">CECT 7223</strain>
    </source>
</reference>
<organism evidence="2 3">
    <name type="scientific">Vibrio atlanticus</name>
    <dbReference type="NCBI Taxonomy" id="693153"/>
    <lineage>
        <taxon>Bacteria</taxon>
        <taxon>Pseudomonadati</taxon>
        <taxon>Pseudomonadota</taxon>
        <taxon>Gammaproteobacteria</taxon>
        <taxon>Vibrionales</taxon>
        <taxon>Vibrionaceae</taxon>
        <taxon>Vibrio</taxon>
    </lineage>
</organism>
<name>A0A1C3IQ43_9VIBR</name>
<evidence type="ECO:0000256" key="1">
    <source>
        <dbReference type="SAM" id="MobiDB-lite"/>
    </source>
</evidence>
<evidence type="ECO:0000313" key="2">
    <source>
        <dbReference type="EMBL" id="SBS63542.1"/>
    </source>
</evidence>
<dbReference type="Proteomes" id="UP000092876">
    <property type="component" value="Unassembled WGS sequence"/>
</dbReference>
<gene>
    <name evidence="2" type="ORF">VAT7223_01719</name>
</gene>
<dbReference type="RefSeq" id="WP_065678914.1">
    <property type="nucleotide sequence ID" value="NZ_AP025462.1"/>
</dbReference>
<dbReference type="AlphaFoldDB" id="A0A1C3IQ43"/>
<proteinExistence type="predicted"/>
<dbReference type="EMBL" id="FLQP01000021">
    <property type="protein sequence ID" value="SBS63542.1"/>
    <property type="molecule type" value="Genomic_DNA"/>
</dbReference>
<feature type="region of interest" description="Disordered" evidence="1">
    <location>
        <begin position="310"/>
        <end position="329"/>
    </location>
</feature>
<evidence type="ECO:0000313" key="3">
    <source>
        <dbReference type="Proteomes" id="UP000092876"/>
    </source>
</evidence>